<dbReference type="OrthoDB" id="2320192at2"/>
<dbReference type="EMBL" id="LVKI01000007">
    <property type="protein sequence ID" value="OAQ08773.1"/>
    <property type="molecule type" value="Genomic_DNA"/>
</dbReference>
<evidence type="ECO:0000256" key="1">
    <source>
        <dbReference type="SAM" id="MobiDB-lite"/>
    </source>
</evidence>
<feature type="compositionally biased region" description="Basic and acidic residues" evidence="1">
    <location>
        <begin position="1"/>
        <end position="47"/>
    </location>
</feature>
<evidence type="ECO:0000313" key="2">
    <source>
        <dbReference type="EMBL" id="OAQ08773.1"/>
    </source>
</evidence>
<sequence>MPKLTFNKDRNRKTTDEKPSKEFNEIKETPISEPEKTYEAPKIERKTKLGRPRKNKVYSSIRIQRSTTNRINAMQNTLNFKTQDDLIIDLLDKVENSLSADQKIMYKMYLKTFTERGKQ</sequence>
<comment type="caution">
    <text evidence="2">The sequence shown here is derived from an EMBL/GenBank/DDBJ whole genome shotgun (WGS) entry which is preliminary data.</text>
</comment>
<proteinExistence type="predicted"/>
<protein>
    <submittedName>
        <fullName evidence="2">Uncharacterized protein</fullName>
    </submittedName>
</protein>
<evidence type="ECO:0000313" key="3">
    <source>
        <dbReference type="Proteomes" id="UP000078520"/>
    </source>
</evidence>
<organism evidence="2 3">
    <name type="scientific">Ligilactobacillus aviarius</name>
    <dbReference type="NCBI Taxonomy" id="1606"/>
    <lineage>
        <taxon>Bacteria</taxon>
        <taxon>Bacillati</taxon>
        <taxon>Bacillota</taxon>
        <taxon>Bacilli</taxon>
        <taxon>Lactobacillales</taxon>
        <taxon>Lactobacillaceae</taxon>
        <taxon>Ligilactobacillus</taxon>
    </lineage>
</organism>
<dbReference type="AlphaFoldDB" id="A0A179C8T6"/>
<gene>
    <name evidence="2" type="ORF">A3O14_02620</name>
</gene>
<feature type="region of interest" description="Disordered" evidence="1">
    <location>
        <begin position="1"/>
        <end position="56"/>
    </location>
</feature>
<accession>A0A179C8T6</accession>
<dbReference type="RefSeq" id="WP_064207924.1">
    <property type="nucleotide sequence ID" value="NZ_LVKC01000004.1"/>
</dbReference>
<name>A0A179C8T6_9LACO</name>
<reference evidence="3" key="1">
    <citation type="submission" date="2016-03" db="EMBL/GenBank/DDBJ databases">
        <authorList>
            <person name="Johnson T.J."/>
            <person name="Youmans B."/>
            <person name="Case K."/>
            <person name="Noll S."/>
        </authorList>
    </citation>
    <scope>NUCLEOTIDE SEQUENCE [LARGE SCALE GENOMIC DNA]</scope>
    <source>
        <strain evidence="3">UMNLAv8</strain>
    </source>
</reference>
<dbReference type="Proteomes" id="UP000078520">
    <property type="component" value="Unassembled WGS sequence"/>
</dbReference>